<keyword evidence="1" id="KW-0472">Membrane</keyword>
<dbReference type="Proteomes" id="UP001430755">
    <property type="component" value="Unassembled WGS sequence"/>
</dbReference>
<evidence type="ECO:0008006" key="4">
    <source>
        <dbReference type="Google" id="ProtNLM"/>
    </source>
</evidence>
<dbReference type="RefSeq" id="WP_242163725.1">
    <property type="nucleotide sequence ID" value="NZ_JAJMLW010000001.1"/>
</dbReference>
<organism evidence="2 3">
    <name type="scientific">Adlercreutzia faecimuris</name>
    <dbReference type="NCBI Taxonomy" id="2897341"/>
    <lineage>
        <taxon>Bacteria</taxon>
        <taxon>Bacillati</taxon>
        <taxon>Actinomycetota</taxon>
        <taxon>Coriobacteriia</taxon>
        <taxon>Eggerthellales</taxon>
        <taxon>Eggerthellaceae</taxon>
        <taxon>Adlercreutzia</taxon>
    </lineage>
</organism>
<comment type="caution">
    <text evidence="2">The sequence shown here is derived from an EMBL/GenBank/DDBJ whole genome shotgun (WGS) entry which is preliminary data.</text>
</comment>
<proteinExistence type="predicted"/>
<accession>A0ABS9WG98</accession>
<evidence type="ECO:0000313" key="2">
    <source>
        <dbReference type="EMBL" id="MCI2241502.1"/>
    </source>
</evidence>
<evidence type="ECO:0000256" key="1">
    <source>
        <dbReference type="SAM" id="Phobius"/>
    </source>
</evidence>
<feature type="transmembrane region" description="Helical" evidence="1">
    <location>
        <begin position="6"/>
        <end position="31"/>
    </location>
</feature>
<protein>
    <recommendedName>
        <fullName evidence="4">AI-2E family transporter</fullName>
    </recommendedName>
</protein>
<evidence type="ECO:0000313" key="3">
    <source>
        <dbReference type="Proteomes" id="UP001430755"/>
    </source>
</evidence>
<sequence>MIVIDVLYTVALTTGVLVGLAVSFALALLAFTSLYALVKPHVAPLVDAWIDWFEGRVL</sequence>
<gene>
    <name evidence="2" type="ORF">LPT13_03935</name>
</gene>
<keyword evidence="1" id="KW-1133">Transmembrane helix</keyword>
<name>A0ABS9WG98_9ACTN</name>
<reference evidence="2" key="1">
    <citation type="submission" date="2021-11" db="EMBL/GenBank/DDBJ databases">
        <title>A Novel Adlercreutzia Species, isolated from a Allomyrina dichotoma larva feces.</title>
        <authorList>
            <person name="Suh M.K."/>
        </authorList>
    </citation>
    <scope>NUCLEOTIDE SEQUENCE</scope>
    <source>
        <strain evidence="2">JBNU-10</strain>
    </source>
</reference>
<keyword evidence="1" id="KW-0812">Transmembrane</keyword>
<keyword evidence="3" id="KW-1185">Reference proteome</keyword>
<dbReference type="EMBL" id="JAJMLW010000001">
    <property type="protein sequence ID" value="MCI2241502.1"/>
    <property type="molecule type" value="Genomic_DNA"/>
</dbReference>